<dbReference type="InterPro" id="IPR023296">
    <property type="entry name" value="Glyco_hydro_beta-prop_sf"/>
</dbReference>
<comment type="similarity">
    <text evidence="1 4">Belongs to the glycosyl hydrolase 43 family.</text>
</comment>
<dbReference type="InterPro" id="IPR006710">
    <property type="entry name" value="Glyco_hydro_43"/>
</dbReference>
<dbReference type="CDD" id="cd18825">
    <property type="entry name" value="GH43_CtGH43-like"/>
    <property type="match status" value="1"/>
</dbReference>
<dbReference type="PANTHER" id="PTHR22925">
    <property type="entry name" value="GLYCOSYL HYDROLASE 43 FAMILY MEMBER"/>
    <property type="match status" value="1"/>
</dbReference>
<evidence type="ECO:0000313" key="6">
    <source>
        <dbReference type="Proteomes" id="UP001371305"/>
    </source>
</evidence>
<dbReference type="PANTHER" id="PTHR22925:SF3">
    <property type="entry name" value="GLYCOSYL HYDROLASE FAMILY PROTEIN 43"/>
    <property type="match status" value="1"/>
</dbReference>
<dbReference type="Pfam" id="PF04616">
    <property type="entry name" value="Glyco_hydro_43"/>
    <property type="match status" value="1"/>
</dbReference>
<dbReference type="Gene3D" id="2.115.10.20">
    <property type="entry name" value="Glycosyl hydrolase domain, family 43"/>
    <property type="match status" value="1"/>
</dbReference>
<sequence>MLSMESGFGIAWCAGEDAWISLTMIRPGELWNDGNGVPINAHGGGVLFHEGTYWWFGEHKIGGEEGNRAHVGVHVYASENLTDWRDEGIALAVDDAPGSEIPSGCILERPKVIFNARTGKFVMWFHLEPKGGGYGGARSGVAVADAVAGPYRFLHSLRPNAGVWPENVAEEWKRTLTEREEQELAALGLGGAPFPWYPREVVFRRDFEGGQMARDMTLFVDDDGCAYQVYASENNGTLHVSLLDETFTKPAGRYVRIFPGRFHEAPAVMKWGGRYWLFTSDCTGWAPNTARLSSAASMWGPWEEHGNPCLGSGAQIANSFESQPTFVLPVVGKRDAFVYMADRWRPGNAIDGRYVWLPVVFRHGLPVVEWRGAWEVEGEWDV</sequence>
<dbReference type="EMBL" id="JBBUKT010000004">
    <property type="protein sequence ID" value="MEK7951408.1"/>
    <property type="molecule type" value="Genomic_DNA"/>
</dbReference>
<organism evidence="5 6">
    <name type="scientific">Luteolibacter soli</name>
    <dbReference type="NCBI Taxonomy" id="3135280"/>
    <lineage>
        <taxon>Bacteria</taxon>
        <taxon>Pseudomonadati</taxon>
        <taxon>Verrucomicrobiota</taxon>
        <taxon>Verrucomicrobiia</taxon>
        <taxon>Verrucomicrobiales</taxon>
        <taxon>Verrucomicrobiaceae</taxon>
        <taxon>Luteolibacter</taxon>
    </lineage>
</organism>
<dbReference type="GO" id="GO:0016787">
    <property type="term" value="F:hydrolase activity"/>
    <property type="evidence" value="ECO:0007669"/>
    <property type="project" value="UniProtKB-KW"/>
</dbReference>
<name>A0ABU9AV46_9BACT</name>
<evidence type="ECO:0000256" key="3">
    <source>
        <dbReference type="ARBA" id="ARBA00023295"/>
    </source>
</evidence>
<gene>
    <name evidence="5" type="ORF">WKV53_12905</name>
</gene>
<proteinExistence type="inferred from homology"/>
<dbReference type="SUPFAM" id="SSF75005">
    <property type="entry name" value="Arabinanase/levansucrase/invertase"/>
    <property type="match status" value="1"/>
</dbReference>
<keyword evidence="3 4" id="KW-0326">Glycosidase</keyword>
<keyword evidence="6" id="KW-1185">Reference proteome</keyword>
<evidence type="ECO:0000256" key="2">
    <source>
        <dbReference type="ARBA" id="ARBA00022801"/>
    </source>
</evidence>
<evidence type="ECO:0000256" key="1">
    <source>
        <dbReference type="ARBA" id="ARBA00009865"/>
    </source>
</evidence>
<keyword evidence="2 4" id="KW-0378">Hydrolase</keyword>
<accession>A0ABU9AV46</accession>
<protein>
    <submittedName>
        <fullName evidence="5">Glycoside hydrolase family 43 protein</fullName>
    </submittedName>
</protein>
<reference evidence="5 6" key="1">
    <citation type="submission" date="2024-04" db="EMBL/GenBank/DDBJ databases">
        <title>Luteolibacter sp. isolated from soil.</title>
        <authorList>
            <person name="An J."/>
        </authorList>
    </citation>
    <scope>NUCLEOTIDE SEQUENCE [LARGE SCALE GENOMIC DNA]</scope>
    <source>
        <strain evidence="5 6">Y139</strain>
    </source>
</reference>
<comment type="caution">
    <text evidence="5">The sequence shown here is derived from an EMBL/GenBank/DDBJ whole genome shotgun (WGS) entry which is preliminary data.</text>
</comment>
<dbReference type="Proteomes" id="UP001371305">
    <property type="component" value="Unassembled WGS sequence"/>
</dbReference>
<evidence type="ECO:0000256" key="4">
    <source>
        <dbReference type="RuleBase" id="RU361187"/>
    </source>
</evidence>
<evidence type="ECO:0000313" key="5">
    <source>
        <dbReference type="EMBL" id="MEK7951408.1"/>
    </source>
</evidence>